<evidence type="ECO:0000256" key="1">
    <source>
        <dbReference type="ARBA" id="ARBA00023239"/>
    </source>
</evidence>
<dbReference type="GO" id="GO:0005737">
    <property type="term" value="C:cytoplasm"/>
    <property type="evidence" value="ECO:0007669"/>
    <property type="project" value="TreeGrafter"/>
</dbReference>
<accession>A0A6J5J902</accession>
<dbReference type="InterPro" id="IPR032465">
    <property type="entry name" value="ACMSD"/>
</dbReference>
<dbReference type="Proteomes" id="UP000494322">
    <property type="component" value="Unassembled WGS sequence"/>
</dbReference>
<dbReference type="InterPro" id="IPR032466">
    <property type="entry name" value="Metal_Hydrolase"/>
</dbReference>
<sequence length="351" mass="38256">MHRIDVHHHFVPPAYRDAMSRQGIQKVAGAALPEWHAQASLDVMNENGIQAALLSISAPGVYFGDLEAARTLARQCNEFAAQLCDAHPGRFGSFAVLPMPFTELACAEAVHALDVLKADGVVLLGSTEGKFLGAPEFDELMAELDRRQAVVFVHPNLHRTSESLGLGAPGFLIEFLCDTTRAAVNLMLTGTLERYPNIRWILAHAGGFLPYVAWRVSLANLMPEYLSAVPAGALTYIRRFHFDTALSPAAYPQAALRELVEPSQVLFGSDFPFAPAPVTAMQRETLERSPVWDAHARAGIERGNALRLFPRLAGDAERVASKPPHDSGPLTSLRRAAAGASVRLIDRLRDR</sequence>
<gene>
    <name evidence="3" type="ORF">BCO9919_03100</name>
</gene>
<name>A0A6J5J902_9BURK</name>
<evidence type="ECO:0000259" key="2">
    <source>
        <dbReference type="Pfam" id="PF04909"/>
    </source>
</evidence>
<evidence type="ECO:0000313" key="4">
    <source>
        <dbReference type="Proteomes" id="UP000494322"/>
    </source>
</evidence>
<feature type="domain" description="Amidohydrolase-related" evidence="2">
    <location>
        <begin position="4"/>
        <end position="310"/>
    </location>
</feature>
<dbReference type="SUPFAM" id="SSF51556">
    <property type="entry name" value="Metallo-dependent hydrolases"/>
    <property type="match status" value="1"/>
</dbReference>
<dbReference type="GO" id="GO:0019748">
    <property type="term" value="P:secondary metabolic process"/>
    <property type="evidence" value="ECO:0007669"/>
    <property type="project" value="TreeGrafter"/>
</dbReference>
<reference evidence="3 4" key="1">
    <citation type="submission" date="2020-04" db="EMBL/GenBank/DDBJ databases">
        <authorList>
            <person name="Depoorter E."/>
        </authorList>
    </citation>
    <scope>NUCLEOTIDE SEQUENCE [LARGE SCALE GENOMIC DNA]</scope>
    <source>
        <strain evidence="3 4">BCC0132</strain>
    </source>
</reference>
<protein>
    <submittedName>
        <fullName evidence="3">Amidohydrolase</fullName>
    </submittedName>
</protein>
<dbReference type="EMBL" id="CABWIK020000015">
    <property type="protein sequence ID" value="CAB3968090.1"/>
    <property type="molecule type" value="Genomic_DNA"/>
</dbReference>
<evidence type="ECO:0000313" key="3">
    <source>
        <dbReference type="EMBL" id="CAB3968090.1"/>
    </source>
</evidence>
<proteinExistence type="predicted"/>
<dbReference type="Pfam" id="PF04909">
    <property type="entry name" value="Amidohydro_2"/>
    <property type="match status" value="1"/>
</dbReference>
<dbReference type="RefSeq" id="WP_208450606.1">
    <property type="nucleotide sequence ID" value="NZ_CABWIK020000015.1"/>
</dbReference>
<dbReference type="PANTHER" id="PTHR21240:SF28">
    <property type="entry name" value="ISO-OROTATE DECARBOXYLASE (EUROFUNG)"/>
    <property type="match status" value="1"/>
</dbReference>
<organism evidence="3 4">
    <name type="scientific">Burkholderia cenocepacia</name>
    <dbReference type="NCBI Taxonomy" id="95486"/>
    <lineage>
        <taxon>Bacteria</taxon>
        <taxon>Pseudomonadati</taxon>
        <taxon>Pseudomonadota</taxon>
        <taxon>Betaproteobacteria</taxon>
        <taxon>Burkholderiales</taxon>
        <taxon>Burkholderiaceae</taxon>
        <taxon>Burkholderia</taxon>
        <taxon>Burkholderia cepacia complex</taxon>
    </lineage>
</organism>
<dbReference type="AlphaFoldDB" id="A0A6J5J902"/>
<dbReference type="GO" id="GO:0016787">
    <property type="term" value="F:hydrolase activity"/>
    <property type="evidence" value="ECO:0007669"/>
    <property type="project" value="UniProtKB-KW"/>
</dbReference>
<keyword evidence="3" id="KW-0378">Hydrolase</keyword>
<keyword evidence="1" id="KW-0456">Lyase</keyword>
<dbReference type="GO" id="GO:0016831">
    <property type="term" value="F:carboxy-lyase activity"/>
    <property type="evidence" value="ECO:0007669"/>
    <property type="project" value="InterPro"/>
</dbReference>
<dbReference type="PANTHER" id="PTHR21240">
    <property type="entry name" value="2-AMINO-3-CARBOXYLMUCONATE-6-SEMIALDEHYDE DECARBOXYLASE"/>
    <property type="match status" value="1"/>
</dbReference>
<dbReference type="Gene3D" id="3.20.20.140">
    <property type="entry name" value="Metal-dependent hydrolases"/>
    <property type="match status" value="1"/>
</dbReference>
<dbReference type="InterPro" id="IPR006680">
    <property type="entry name" value="Amidohydro-rel"/>
</dbReference>